<reference evidence="1" key="1">
    <citation type="submission" date="2018-02" db="EMBL/GenBank/DDBJ databases">
        <title>Rhizophora mucronata_Transcriptome.</title>
        <authorList>
            <person name="Meera S.P."/>
            <person name="Sreeshan A."/>
            <person name="Augustine A."/>
        </authorList>
    </citation>
    <scope>NUCLEOTIDE SEQUENCE</scope>
    <source>
        <tissue evidence="1">Leaf</tissue>
    </source>
</reference>
<name>A0A2P2ILA5_RHIMU</name>
<protein>
    <submittedName>
        <fullName evidence="1">Uncharacterized protein</fullName>
    </submittedName>
</protein>
<organism evidence="1">
    <name type="scientific">Rhizophora mucronata</name>
    <name type="common">Asiatic mangrove</name>
    <dbReference type="NCBI Taxonomy" id="61149"/>
    <lineage>
        <taxon>Eukaryota</taxon>
        <taxon>Viridiplantae</taxon>
        <taxon>Streptophyta</taxon>
        <taxon>Embryophyta</taxon>
        <taxon>Tracheophyta</taxon>
        <taxon>Spermatophyta</taxon>
        <taxon>Magnoliopsida</taxon>
        <taxon>eudicotyledons</taxon>
        <taxon>Gunneridae</taxon>
        <taxon>Pentapetalae</taxon>
        <taxon>rosids</taxon>
        <taxon>fabids</taxon>
        <taxon>Malpighiales</taxon>
        <taxon>Rhizophoraceae</taxon>
        <taxon>Rhizophora</taxon>
    </lineage>
</organism>
<sequence length="11" mass="1257">MFLDFLVSIAT</sequence>
<dbReference type="EMBL" id="GGEC01001541">
    <property type="protein sequence ID" value="MBW82024.1"/>
    <property type="molecule type" value="Transcribed_RNA"/>
</dbReference>
<accession>A0A2P2ILA5</accession>
<proteinExistence type="predicted"/>
<evidence type="ECO:0000313" key="1">
    <source>
        <dbReference type="EMBL" id="MBW82024.1"/>
    </source>
</evidence>